<gene>
    <name evidence="3" type="ORF">ACFQ2V_17900</name>
</gene>
<name>A0ABW3N2V0_9MICO</name>
<feature type="region of interest" description="Disordered" evidence="1">
    <location>
        <begin position="209"/>
        <end position="230"/>
    </location>
</feature>
<reference evidence="4" key="1">
    <citation type="journal article" date="2019" name="Int. J. Syst. Evol. Microbiol.">
        <title>The Global Catalogue of Microorganisms (GCM) 10K type strain sequencing project: providing services to taxonomists for standard genome sequencing and annotation.</title>
        <authorList>
            <consortium name="The Broad Institute Genomics Platform"/>
            <consortium name="The Broad Institute Genome Sequencing Center for Infectious Disease"/>
            <person name="Wu L."/>
            <person name="Ma J."/>
        </authorList>
    </citation>
    <scope>NUCLEOTIDE SEQUENCE [LARGE SCALE GENOMIC DNA]</scope>
    <source>
        <strain evidence="4">CCUG 57508</strain>
    </source>
</reference>
<protein>
    <submittedName>
        <fullName evidence="3">B12-binding domain-containing protein</fullName>
    </submittedName>
</protein>
<evidence type="ECO:0000313" key="3">
    <source>
        <dbReference type="EMBL" id="MFD1056189.1"/>
    </source>
</evidence>
<evidence type="ECO:0000259" key="2">
    <source>
        <dbReference type="Pfam" id="PF02607"/>
    </source>
</evidence>
<dbReference type="SUPFAM" id="SSF52242">
    <property type="entry name" value="Cobalamin (vitamin B12)-binding domain"/>
    <property type="match status" value="1"/>
</dbReference>
<organism evidence="3 4">
    <name type="scientific">Terrabacter terrigena</name>
    <dbReference type="NCBI Taxonomy" id="574718"/>
    <lineage>
        <taxon>Bacteria</taxon>
        <taxon>Bacillati</taxon>
        <taxon>Actinomycetota</taxon>
        <taxon>Actinomycetes</taxon>
        <taxon>Micrococcales</taxon>
        <taxon>Intrasporangiaceae</taxon>
        <taxon>Terrabacter</taxon>
    </lineage>
</organism>
<comment type="caution">
    <text evidence="3">The sequence shown here is derived from an EMBL/GenBank/DDBJ whole genome shotgun (WGS) entry which is preliminary data.</text>
</comment>
<dbReference type="Gene3D" id="3.40.50.280">
    <property type="entry name" value="Cobalamin-binding domain"/>
    <property type="match status" value="1"/>
</dbReference>
<keyword evidence="4" id="KW-1185">Reference proteome</keyword>
<feature type="compositionally biased region" description="Basic residues" evidence="1">
    <location>
        <begin position="211"/>
        <end position="221"/>
    </location>
</feature>
<proteinExistence type="predicted"/>
<accession>A0ABW3N2V0</accession>
<feature type="domain" description="B12-binding N-terminal" evidence="2">
    <location>
        <begin position="12"/>
        <end position="82"/>
    </location>
</feature>
<sequence>MSSRARRTDLVAQLEQTLEAFDEAGGHRVLAEAFAELDLEDALSDVLLPYLHGMGERWSKGAIGVAQEHFASNVIRTRLSLLMNSEARTEGPLAVLACMPGEHHEFGLMAMALALSRLGWRTCYLGADTPTTELDLTCLTLHPDAVVLAAHSHTAFEAHGPSLRRIARSTSLHIAAGGATDDVSELCHASHLDGDPVWAARVLHDALGRTAPHRTSPHRAAPHRDEPSAV</sequence>
<evidence type="ECO:0000313" key="4">
    <source>
        <dbReference type="Proteomes" id="UP001597046"/>
    </source>
</evidence>
<dbReference type="InterPro" id="IPR003759">
    <property type="entry name" value="Cbl-bd_cap"/>
</dbReference>
<dbReference type="RefSeq" id="WP_386054237.1">
    <property type="nucleotide sequence ID" value="NZ_JBHTKH010000016.1"/>
</dbReference>
<evidence type="ECO:0000256" key="1">
    <source>
        <dbReference type="SAM" id="MobiDB-lite"/>
    </source>
</evidence>
<dbReference type="InterPro" id="IPR036594">
    <property type="entry name" value="Meth_synthase_dom"/>
</dbReference>
<dbReference type="Proteomes" id="UP001597046">
    <property type="component" value="Unassembled WGS sequence"/>
</dbReference>
<dbReference type="EMBL" id="JBHTKH010000016">
    <property type="protein sequence ID" value="MFD1056189.1"/>
    <property type="molecule type" value="Genomic_DNA"/>
</dbReference>
<dbReference type="Gene3D" id="1.10.1240.10">
    <property type="entry name" value="Methionine synthase domain"/>
    <property type="match status" value="1"/>
</dbReference>
<dbReference type="Pfam" id="PF02607">
    <property type="entry name" value="B12-binding_2"/>
    <property type="match status" value="1"/>
</dbReference>
<dbReference type="InterPro" id="IPR036724">
    <property type="entry name" value="Cobalamin-bd_sf"/>
</dbReference>